<accession>A0A0N1P2K3</accession>
<evidence type="ECO:0000256" key="7">
    <source>
        <dbReference type="ARBA" id="ARBA00023180"/>
    </source>
</evidence>
<keyword evidence="4 9" id="KW-0378">Hydrolase</keyword>
<dbReference type="GO" id="GO:0005783">
    <property type="term" value="C:endoplasmic reticulum"/>
    <property type="evidence" value="ECO:0007669"/>
    <property type="project" value="TreeGrafter"/>
</dbReference>
<dbReference type="Gene3D" id="3.30.530.20">
    <property type="match status" value="1"/>
</dbReference>
<dbReference type="InterPro" id="IPR016035">
    <property type="entry name" value="Acyl_Trfase/lysoPLipase"/>
</dbReference>
<dbReference type="GO" id="GO:0004622">
    <property type="term" value="F:phosphatidylcholine lysophospholipase activity"/>
    <property type="evidence" value="ECO:0007669"/>
    <property type="project" value="UniProtKB-EC"/>
</dbReference>
<dbReference type="Pfam" id="PF01735">
    <property type="entry name" value="PLA2_B"/>
    <property type="match status" value="1"/>
</dbReference>
<dbReference type="EC" id="3.1.1.5" evidence="2 10"/>
<dbReference type="STRING" id="1664694.A0A0N1P2K3"/>
<gene>
    <name evidence="12" type="ORF">AB675_239</name>
</gene>
<keyword evidence="3 10" id="KW-0732">Signal</keyword>
<evidence type="ECO:0000256" key="2">
    <source>
        <dbReference type="ARBA" id="ARBA00013274"/>
    </source>
</evidence>
<keyword evidence="13" id="KW-1185">Reference proteome</keyword>
<protein>
    <recommendedName>
        <fullName evidence="2 10">Lysophospholipase</fullName>
        <ecNumber evidence="2 10">3.1.1.5</ecNumber>
    </recommendedName>
</protein>
<name>A0A0N1P2K3_9EURO</name>
<dbReference type="InterPro" id="IPR023393">
    <property type="entry name" value="START-like_dom_sf"/>
</dbReference>
<dbReference type="SMART" id="SM00022">
    <property type="entry name" value="PLAc"/>
    <property type="match status" value="1"/>
</dbReference>
<keyword evidence="7" id="KW-0325">Glycoprotein</keyword>
<feature type="signal peptide" evidence="10">
    <location>
        <begin position="1"/>
        <end position="19"/>
    </location>
</feature>
<evidence type="ECO:0000256" key="3">
    <source>
        <dbReference type="ARBA" id="ARBA00022729"/>
    </source>
</evidence>
<evidence type="ECO:0000256" key="8">
    <source>
        <dbReference type="ARBA" id="ARBA00049531"/>
    </source>
</evidence>
<evidence type="ECO:0000256" key="6">
    <source>
        <dbReference type="ARBA" id="ARBA00023098"/>
    </source>
</evidence>
<dbReference type="Gene3D" id="3.40.1090.10">
    <property type="entry name" value="Cytosolic phospholipase A2 catalytic domain"/>
    <property type="match status" value="1"/>
</dbReference>
<evidence type="ECO:0000313" key="13">
    <source>
        <dbReference type="Proteomes" id="UP000038010"/>
    </source>
</evidence>
<dbReference type="EMBL" id="LFJN01000001">
    <property type="protein sequence ID" value="KPI45440.1"/>
    <property type="molecule type" value="Genomic_DNA"/>
</dbReference>
<comment type="catalytic activity">
    <reaction evidence="8 10">
        <text>a 1-acyl-sn-glycero-3-phosphocholine + H2O = sn-glycerol 3-phosphocholine + a fatty acid + H(+)</text>
        <dbReference type="Rhea" id="RHEA:15177"/>
        <dbReference type="ChEBI" id="CHEBI:15377"/>
        <dbReference type="ChEBI" id="CHEBI:15378"/>
        <dbReference type="ChEBI" id="CHEBI:16870"/>
        <dbReference type="ChEBI" id="CHEBI:28868"/>
        <dbReference type="ChEBI" id="CHEBI:58168"/>
        <dbReference type="EC" id="3.1.1.5"/>
    </reaction>
</comment>
<dbReference type="FunFam" id="3.40.1090.10:FF:000010">
    <property type="entry name" value="Lysophospholipase"/>
    <property type="match status" value="1"/>
</dbReference>
<feature type="domain" description="PLA2c" evidence="11">
    <location>
        <begin position="51"/>
        <end position="600"/>
    </location>
</feature>
<dbReference type="VEuPathDB" id="FungiDB:AB675_239"/>
<sequence length="791" mass="85372">MQILSSIALAAILATSATGRYTLQPNEEAALRLLARALPNSPEGYTPTDVSCPSNRPSVRSAATLSPNETSWLELRRNNTVDPMRELLGRVNIEGFDVNGFMDRVSSNASELPNIGLAFSGGGWRAMLNGAGAVKAWDDRTENATAPGRLGGLLQASTYVAGLSGGSWLVGSIYVNNFTTVTDLQADTSGSVWEFSQSVVEGPSSDGIQLFSTVDYYSQINSAIQGKRDAGYDASITDIWGRALSYQLINATDGGPAYTWSSIALNQEFQRANQPFPIVIADARAPGERIISLNASVYEFNPFEMGTWDPTAFGFVPTQYLGTNMTNGSVTDDAACVVGFDNAGFVMGTSSSLFNQILLNLNSTGIDLPESILSLIQGALQGLDEDDNDIADYSPNPFFGYRSGENPDAEQQRLTLVDGGEDLQNIPFHPLIQPERHLDVIFAIDSSADTPTTWPNGTSMVATYERTAGDIANGTGFPSVPSQNTFVNLGLNTRPTFFGCDPNNMTDGLNVPLVVYIPNAPYVAYSNVTTFTLSYNNTYRDAIIANGYDVATMGNASVDSTWPTCVGCAIISRSLDRQGGDVPDVCRTCFQNFCWDGTVNDTTPNEYQPSLRLEDQALDVQSSGGVEMGRSAVGVAAPTKYLPGTTDNFATNELITSPKDNLSAKRIWSYLSDISTWHTYYQNCSSITPPSSGPKLEKGDTFKFSTFGFPVLTCPVHESVPPSDDKAGRIAWSAQLGKEGEEGYVDVYHAWLVEDLERGRVRILTQESQIGEPAKEFGLSIPNKVCTSLNE</sequence>
<dbReference type="GO" id="GO:0005829">
    <property type="term" value="C:cytosol"/>
    <property type="evidence" value="ECO:0007669"/>
    <property type="project" value="TreeGrafter"/>
</dbReference>
<dbReference type="GO" id="GO:0046475">
    <property type="term" value="P:glycerophospholipid catabolic process"/>
    <property type="evidence" value="ECO:0007669"/>
    <property type="project" value="TreeGrafter"/>
</dbReference>
<dbReference type="PROSITE" id="PS51210">
    <property type="entry name" value="PLA2C"/>
    <property type="match status" value="1"/>
</dbReference>
<dbReference type="InterPro" id="IPR002642">
    <property type="entry name" value="LysoPLipase_cat_dom"/>
</dbReference>
<dbReference type="Proteomes" id="UP000038010">
    <property type="component" value="Unassembled WGS sequence"/>
</dbReference>
<feature type="chain" id="PRO_5005733034" description="Lysophospholipase" evidence="10">
    <location>
        <begin position="20"/>
        <end position="791"/>
    </location>
</feature>
<dbReference type="GO" id="GO:0004623">
    <property type="term" value="F:phospholipase A2 activity"/>
    <property type="evidence" value="ECO:0007669"/>
    <property type="project" value="TreeGrafter"/>
</dbReference>
<evidence type="ECO:0000256" key="1">
    <source>
        <dbReference type="ARBA" id="ARBA00008780"/>
    </source>
</evidence>
<proteinExistence type="inferred from homology"/>
<evidence type="ECO:0000256" key="4">
    <source>
        <dbReference type="ARBA" id="ARBA00022801"/>
    </source>
</evidence>
<evidence type="ECO:0000256" key="10">
    <source>
        <dbReference type="RuleBase" id="RU362103"/>
    </source>
</evidence>
<evidence type="ECO:0000256" key="5">
    <source>
        <dbReference type="ARBA" id="ARBA00022963"/>
    </source>
</evidence>
<dbReference type="PANTHER" id="PTHR10728">
    <property type="entry name" value="CYTOSOLIC PHOSPHOLIPASE A2"/>
    <property type="match status" value="1"/>
</dbReference>
<dbReference type="RefSeq" id="XP_018005403.1">
    <property type="nucleotide sequence ID" value="XM_018142369.1"/>
</dbReference>
<organism evidence="12 13">
    <name type="scientific">Cyphellophora attinorum</name>
    <dbReference type="NCBI Taxonomy" id="1664694"/>
    <lineage>
        <taxon>Eukaryota</taxon>
        <taxon>Fungi</taxon>
        <taxon>Dikarya</taxon>
        <taxon>Ascomycota</taxon>
        <taxon>Pezizomycotina</taxon>
        <taxon>Eurotiomycetes</taxon>
        <taxon>Chaetothyriomycetidae</taxon>
        <taxon>Chaetothyriales</taxon>
        <taxon>Cyphellophoraceae</taxon>
        <taxon>Cyphellophora</taxon>
    </lineage>
</organism>
<keyword evidence="6 9" id="KW-0443">Lipid metabolism</keyword>
<dbReference type="GeneID" id="28734238"/>
<keyword evidence="5 9" id="KW-0442">Lipid degradation</keyword>
<comment type="caution">
    <text evidence="12">The sequence shown here is derived from an EMBL/GenBank/DDBJ whole genome shotgun (WGS) entry which is preliminary data.</text>
</comment>
<comment type="similarity">
    <text evidence="1 10">Belongs to the lysophospholipase family.</text>
</comment>
<reference evidence="12 13" key="1">
    <citation type="submission" date="2015-06" db="EMBL/GenBank/DDBJ databases">
        <title>Draft genome of the ant-associated black yeast Phialophora attae CBS 131958.</title>
        <authorList>
            <person name="Moreno L.F."/>
            <person name="Stielow B.J."/>
            <person name="de Hoog S."/>
            <person name="Vicente V.A."/>
            <person name="Weiss V.A."/>
            <person name="de Vries M."/>
            <person name="Cruz L.M."/>
            <person name="Souza E.M."/>
        </authorList>
    </citation>
    <scope>NUCLEOTIDE SEQUENCE [LARGE SCALE GENOMIC DNA]</scope>
    <source>
        <strain evidence="12 13">CBS 131958</strain>
    </source>
</reference>
<evidence type="ECO:0000259" key="11">
    <source>
        <dbReference type="PROSITE" id="PS51210"/>
    </source>
</evidence>
<dbReference type="PANTHER" id="PTHR10728:SF33">
    <property type="entry name" value="LYSOPHOSPHOLIPASE 1-RELATED"/>
    <property type="match status" value="1"/>
</dbReference>
<dbReference type="CDD" id="cd07203">
    <property type="entry name" value="cPLA2_Fungal_PLB"/>
    <property type="match status" value="1"/>
</dbReference>
<dbReference type="SUPFAM" id="SSF52151">
    <property type="entry name" value="FabD/lysophospholipase-like"/>
    <property type="match status" value="1"/>
</dbReference>
<dbReference type="AlphaFoldDB" id="A0A0N1P2K3"/>
<evidence type="ECO:0000313" key="12">
    <source>
        <dbReference type="EMBL" id="KPI45440.1"/>
    </source>
</evidence>
<evidence type="ECO:0000256" key="9">
    <source>
        <dbReference type="PROSITE-ProRule" id="PRU00555"/>
    </source>
</evidence>
<dbReference type="OrthoDB" id="4084751at2759"/>
<dbReference type="SUPFAM" id="SSF55961">
    <property type="entry name" value="Bet v1-like"/>
    <property type="match status" value="1"/>
</dbReference>